<proteinExistence type="predicted"/>
<dbReference type="EMBL" id="CAICTM010000910">
    <property type="protein sequence ID" value="CAB9518172.1"/>
    <property type="molecule type" value="Genomic_DNA"/>
</dbReference>
<evidence type="ECO:0000256" key="1">
    <source>
        <dbReference type="SAM" id="MobiDB-lite"/>
    </source>
</evidence>
<keyword evidence="3" id="KW-1185">Reference proteome</keyword>
<gene>
    <name evidence="2" type="ORF">SEMRO_912_G219310.1</name>
</gene>
<protein>
    <submittedName>
        <fullName evidence="2">Uncharacterized protein</fullName>
    </submittedName>
</protein>
<sequence>MLPPAQLLRSDSNDASPQLLVPFPEPIPAEPEPIPSEMELVDIPMELRLDDDDDDDDKNSKIEDDDDEDAQRPEPPVLIADVEHYKEDKHNRDGDNQLTQEKMNEFWLEFSRLFY</sequence>
<comment type="caution">
    <text evidence="2">The sequence shown here is derived from an EMBL/GenBank/DDBJ whole genome shotgun (WGS) entry which is preliminary data.</text>
</comment>
<dbReference type="Proteomes" id="UP001153069">
    <property type="component" value="Unassembled WGS sequence"/>
</dbReference>
<accession>A0A9N8HMK4</accession>
<evidence type="ECO:0000313" key="3">
    <source>
        <dbReference type="Proteomes" id="UP001153069"/>
    </source>
</evidence>
<feature type="region of interest" description="Disordered" evidence="1">
    <location>
        <begin position="1"/>
        <end position="100"/>
    </location>
</feature>
<reference evidence="2" key="1">
    <citation type="submission" date="2020-06" db="EMBL/GenBank/DDBJ databases">
        <authorList>
            <consortium name="Plant Systems Biology data submission"/>
        </authorList>
    </citation>
    <scope>NUCLEOTIDE SEQUENCE</scope>
    <source>
        <strain evidence="2">D6</strain>
    </source>
</reference>
<feature type="compositionally biased region" description="Basic and acidic residues" evidence="1">
    <location>
        <begin position="81"/>
        <end position="95"/>
    </location>
</feature>
<feature type="compositionally biased region" description="Acidic residues" evidence="1">
    <location>
        <begin position="49"/>
        <end position="69"/>
    </location>
</feature>
<evidence type="ECO:0000313" key="2">
    <source>
        <dbReference type="EMBL" id="CAB9518172.1"/>
    </source>
</evidence>
<name>A0A9N8HMK4_9STRA</name>
<organism evidence="2 3">
    <name type="scientific">Seminavis robusta</name>
    <dbReference type="NCBI Taxonomy" id="568900"/>
    <lineage>
        <taxon>Eukaryota</taxon>
        <taxon>Sar</taxon>
        <taxon>Stramenopiles</taxon>
        <taxon>Ochrophyta</taxon>
        <taxon>Bacillariophyta</taxon>
        <taxon>Bacillariophyceae</taxon>
        <taxon>Bacillariophycidae</taxon>
        <taxon>Naviculales</taxon>
        <taxon>Naviculaceae</taxon>
        <taxon>Seminavis</taxon>
    </lineage>
</organism>
<feature type="compositionally biased region" description="Pro residues" evidence="1">
    <location>
        <begin position="23"/>
        <end position="34"/>
    </location>
</feature>
<dbReference type="AlphaFoldDB" id="A0A9N8HMK4"/>